<reference evidence="2 3" key="1">
    <citation type="journal article" date="2019" name="Sci. Rep.">
        <title>Orb-weaving spider Araneus ventricosus genome elucidates the spidroin gene catalogue.</title>
        <authorList>
            <person name="Kono N."/>
            <person name="Nakamura H."/>
            <person name="Ohtoshi R."/>
            <person name="Moran D.A.P."/>
            <person name="Shinohara A."/>
            <person name="Yoshida Y."/>
            <person name="Fujiwara M."/>
            <person name="Mori M."/>
            <person name="Tomita M."/>
            <person name="Arakawa K."/>
        </authorList>
    </citation>
    <scope>NUCLEOTIDE SEQUENCE [LARGE SCALE GENOMIC DNA]</scope>
</reference>
<comment type="caution">
    <text evidence="2">The sequence shown here is derived from an EMBL/GenBank/DDBJ whole genome shotgun (WGS) entry which is preliminary data.</text>
</comment>
<organism evidence="2 3">
    <name type="scientific">Araneus ventricosus</name>
    <name type="common">Orbweaver spider</name>
    <name type="synonym">Epeira ventricosa</name>
    <dbReference type="NCBI Taxonomy" id="182803"/>
    <lineage>
        <taxon>Eukaryota</taxon>
        <taxon>Metazoa</taxon>
        <taxon>Ecdysozoa</taxon>
        <taxon>Arthropoda</taxon>
        <taxon>Chelicerata</taxon>
        <taxon>Arachnida</taxon>
        <taxon>Araneae</taxon>
        <taxon>Araneomorphae</taxon>
        <taxon>Entelegynae</taxon>
        <taxon>Araneoidea</taxon>
        <taxon>Araneidae</taxon>
        <taxon>Araneus</taxon>
    </lineage>
</organism>
<evidence type="ECO:0000259" key="1">
    <source>
        <dbReference type="Pfam" id="PF20700"/>
    </source>
</evidence>
<dbReference type="InterPro" id="IPR049012">
    <property type="entry name" value="Mutator_transp_dom"/>
</dbReference>
<accession>A0A4Y2MW63</accession>
<dbReference type="AlphaFoldDB" id="A0A4Y2MW63"/>
<name>A0A4Y2MW63_ARAVE</name>
<feature type="non-terminal residue" evidence="2">
    <location>
        <position position="1"/>
    </location>
</feature>
<protein>
    <recommendedName>
        <fullName evidence="1">Mutator-like transposase domain-containing protein</fullName>
    </recommendedName>
</protein>
<gene>
    <name evidence="2" type="ORF">AVEN_118177_1</name>
</gene>
<dbReference type="Proteomes" id="UP000499080">
    <property type="component" value="Unassembled WGS sequence"/>
</dbReference>
<dbReference type="EMBL" id="BGPR01206466">
    <property type="protein sequence ID" value="GBN31325.1"/>
    <property type="molecule type" value="Genomic_DNA"/>
</dbReference>
<feature type="domain" description="Mutator-like transposase" evidence="1">
    <location>
        <begin position="3"/>
        <end position="81"/>
    </location>
</feature>
<keyword evidence="3" id="KW-1185">Reference proteome</keyword>
<evidence type="ECO:0000313" key="3">
    <source>
        <dbReference type="Proteomes" id="UP000499080"/>
    </source>
</evidence>
<dbReference type="Pfam" id="PF20700">
    <property type="entry name" value="Mutator"/>
    <property type="match status" value="1"/>
</dbReference>
<proteinExistence type="predicted"/>
<evidence type="ECO:0000313" key="2">
    <source>
        <dbReference type="EMBL" id="GBN31325.1"/>
    </source>
</evidence>
<dbReference type="OrthoDB" id="10060618at2759"/>
<sequence>SKHVCQNHKGPSSNTEEIGAYRIFERSEMTRNLHYTQYYGDGDSKAYDAVKDIYGGNTVNKLECNGHVQKRVGSRLRKLKISRKDWVERGN</sequence>